<dbReference type="PANTHER" id="PTHR19944:SF99">
    <property type="entry name" value="HLA CLASS II HISTOCOMPATIBILITY ANTIGEN, DRB1 BETA CHAIN"/>
    <property type="match status" value="1"/>
</dbReference>
<sequence>MKALYLKLSQLLVDVQCDKMFFSPQLLLLLTLSIRTDIVAGYFMCRTDECITSSSDLFDAEYKYTLYFNKDTLVEFNSSVGTFIGFTEFGKKVADKWNKSPFLQQLQGEVDRYCKPNLQVFYSAVLEKTVLPEVHLRSEQEADADRSAILMCSAYNFYPRDISIYWFKNNKKVTTDSVFIEEMANGDWTYQVHSHLEYKPKSGEKISCVVDHASSMEPIITDWDPSLPDSEKGKIAAGGAGVLLGIVMAVSGFIYYKRKSPGQWKEEWLQLLLACLVY</sequence>
<feature type="domain" description="Ig-like" evidence="7">
    <location>
        <begin position="132"/>
        <end position="221"/>
    </location>
</feature>
<accession>A0A3B4DF58</accession>
<dbReference type="InterPro" id="IPR036179">
    <property type="entry name" value="Ig-like_dom_sf"/>
</dbReference>
<keyword evidence="3 6" id="KW-1133">Transmembrane helix</keyword>
<dbReference type="GeneTree" id="ENSGT00950000183127"/>
<keyword evidence="6" id="KW-0472">Membrane</keyword>
<proteinExistence type="predicted"/>
<dbReference type="SMART" id="SM00407">
    <property type="entry name" value="IGc1"/>
    <property type="match status" value="1"/>
</dbReference>
<evidence type="ECO:0000256" key="5">
    <source>
        <dbReference type="ARBA" id="ARBA00023180"/>
    </source>
</evidence>
<dbReference type="GO" id="GO:0019882">
    <property type="term" value="P:antigen processing and presentation"/>
    <property type="evidence" value="ECO:0007669"/>
    <property type="project" value="InterPro"/>
</dbReference>
<dbReference type="STRING" id="42514.ENSPNAP00000022140"/>
<dbReference type="Proteomes" id="UP001501920">
    <property type="component" value="Chromosome 29"/>
</dbReference>
<dbReference type="PROSITE" id="PS50835">
    <property type="entry name" value="IG_LIKE"/>
    <property type="match status" value="1"/>
</dbReference>
<evidence type="ECO:0000313" key="8">
    <source>
        <dbReference type="Ensembl" id="ENSPNAP00000022140.2"/>
    </source>
</evidence>
<dbReference type="InterPro" id="IPR013783">
    <property type="entry name" value="Ig-like_fold"/>
</dbReference>
<dbReference type="SUPFAM" id="SSF48726">
    <property type="entry name" value="Immunoglobulin"/>
    <property type="match status" value="1"/>
</dbReference>
<dbReference type="InterPro" id="IPR007110">
    <property type="entry name" value="Ig-like_dom"/>
</dbReference>
<dbReference type="InterPro" id="IPR000353">
    <property type="entry name" value="MHC_II_b_N"/>
</dbReference>
<dbReference type="PANTHER" id="PTHR19944">
    <property type="entry name" value="MHC CLASS II-RELATED"/>
    <property type="match status" value="1"/>
</dbReference>
<dbReference type="AlphaFoldDB" id="A0A3B4DF58"/>
<dbReference type="InterPro" id="IPR003597">
    <property type="entry name" value="Ig_C1-set"/>
</dbReference>
<reference evidence="8" key="3">
    <citation type="submission" date="2025-09" db="UniProtKB">
        <authorList>
            <consortium name="Ensembl"/>
        </authorList>
    </citation>
    <scope>IDENTIFICATION</scope>
</reference>
<evidence type="ECO:0000259" key="7">
    <source>
        <dbReference type="PROSITE" id="PS50835"/>
    </source>
</evidence>
<evidence type="ECO:0000256" key="6">
    <source>
        <dbReference type="SAM" id="Phobius"/>
    </source>
</evidence>
<dbReference type="SMART" id="SM00921">
    <property type="entry name" value="MHC_II_beta"/>
    <property type="match status" value="1"/>
</dbReference>
<protein>
    <recommendedName>
        <fullName evidence="7">Ig-like domain-containing protein</fullName>
    </recommendedName>
</protein>
<dbReference type="Gene3D" id="2.60.40.10">
    <property type="entry name" value="Immunoglobulins"/>
    <property type="match status" value="1"/>
</dbReference>
<evidence type="ECO:0000256" key="4">
    <source>
        <dbReference type="ARBA" id="ARBA00023157"/>
    </source>
</evidence>
<feature type="transmembrane region" description="Helical" evidence="6">
    <location>
        <begin position="235"/>
        <end position="256"/>
    </location>
</feature>
<dbReference type="GO" id="GO:0042613">
    <property type="term" value="C:MHC class II protein complex"/>
    <property type="evidence" value="ECO:0007669"/>
    <property type="project" value="InterPro"/>
</dbReference>
<reference evidence="8" key="2">
    <citation type="submission" date="2025-08" db="UniProtKB">
        <authorList>
            <consortium name="Ensembl"/>
        </authorList>
    </citation>
    <scope>IDENTIFICATION</scope>
</reference>
<dbReference type="OMA" id="ETSLHQF"/>
<evidence type="ECO:0000313" key="9">
    <source>
        <dbReference type="Proteomes" id="UP001501920"/>
    </source>
</evidence>
<dbReference type="Gene3D" id="3.10.320.10">
    <property type="entry name" value="Class II Histocompatibility Antigen, M Beta Chain, Chain B, domain 1"/>
    <property type="match status" value="1"/>
</dbReference>
<dbReference type="InterPro" id="IPR011162">
    <property type="entry name" value="MHC_I/II-like_Ag-recog"/>
</dbReference>
<organism evidence="8 9">
    <name type="scientific">Pygocentrus nattereri</name>
    <name type="common">Red-bellied piranha</name>
    <dbReference type="NCBI Taxonomy" id="42514"/>
    <lineage>
        <taxon>Eukaryota</taxon>
        <taxon>Metazoa</taxon>
        <taxon>Chordata</taxon>
        <taxon>Craniata</taxon>
        <taxon>Vertebrata</taxon>
        <taxon>Euteleostomi</taxon>
        <taxon>Actinopterygii</taxon>
        <taxon>Neopterygii</taxon>
        <taxon>Teleostei</taxon>
        <taxon>Ostariophysi</taxon>
        <taxon>Characiformes</taxon>
        <taxon>Characoidei</taxon>
        <taxon>Pygocentrus</taxon>
    </lineage>
</organism>
<evidence type="ECO:0000256" key="3">
    <source>
        <dbReference type="ARBA" id="ARBA00022989"/>
    </source>
</evidence>
<reference evidence="8 9" key="1">
    <citation type="submission" date="2020-10" db="EMBL/GenBank/DDBJ databases">
        <title>Pygocentrus nattereri (red-bellied piranha) genome, fPygNat1, primary haplotype.</title>
        <authorList>
            <person name="Myers G."/>
            <person name="Meyer A."/>
            <person name="Karagic N."/>
            <person name="Pippel M."/>
            <person name="Winkler S."/>
            <person name="Tracey A."/>
            <person name="Wood J."/>
            <person name="Formenti G."/>
            <person name="Howe K."/>
            <person name="Fedrigo O."/>
            <person name="Jarvis E.D."/>
        </authorList>
    </citation>
    <scope>NUCLEOTIDE SEQUENCE [LARGE SCALE GENOMIC DNA]</scope>
</reference>
<dbReference type="InterPro" id="IPR050160">
    <property type="entry name" value="MHC/Immunoglobulin"/>
</dbReference>
<keyword evidence="4" id="KW-1015">Disulfide bond</keyword>
<dbReference type="SUPFAM" id="SSF54452">
    <property type="entry name" value="MHC antigen-recognition domain"/>
    <property type="match status" value="1"/>
</dbReference>
<name>A0A3B4DF58_PYGNA</name>
<keyword evidence="5" id="KW-0325">Glycoprotein</keyword>
<keyword evidence="2 6" id="KW-0812">Transmembrane</keyword>
<comment type="subcellular location">
    <subcellularLocation>
        <location evidence="1">Membrane</location>
        <topology evidence="1">Single-pass type I membrane protein</topology>
    </subcellularLocation>
</comment>
<dbReference type="Ensembl" id="ENSPNAT00000034085.2">
    <property type="protein sequence ID" value="ENSPNAP00000022140.2"/>
    <property type="gene ID" value="ENSPNAG00000034475.1"/>
</dbReference>
<dbReference type="InterPro" id="IPR014745">
    <property type="entry name" value="MHC_II_a/b_N"/>
</dbReference>
<dbReference type="Pfam" id="PF07654">
    <property type="entry name" value="C1-set"/>
    <property type="match status" value="1"/>
</dbReference>
<evidence type="ECO:0000256" key="1">
    <source>
        <dbReference type="ARBA" id="ARBA00004479"/>
    </source>
</evidence>
<dbReference type="GO" id="GO:0006955">
    <property type="term" value="P:immune response"/>
    <property type="evidence" value="ECO:0007669"/>
    <property type="project" value="InterPro"/>
</dbReference>
<dbReference type="Pfam" id="PF00969">
    <property type="entry name" value="MHC_II_beta"/>
    <property type="match status" value="1"/>
</dbReference>
<evidence type="ECO:0000256" key="2">
    <source>
        <dbReference type="ARBA" id="ARBA00022692"/>
    </source>
</evidence>
<keyword evidence="9" id="KW-1185">Reference proteome</keyword>